<evidence type="ECO:0000313" key="3">
    <source>
        <dbReference type="EMBL" id="ARU63472.1"/>
    </source>
</evidence>
<accession>A0A1Y0IS51</accession>
<proteinExistence type="predicted"/>
<sequence length="413" mass="47391">MITLDTFAKEFLEETLGDTQANNSSQEDTFTEKFCGYLVDAEECFDPQVCFFKKTGMKINAYEYREETDTLVLFISSFDAINHVRKINAKTIEDLFKRGKNFFVKSLGGLAETIEESHEAYALAHLIYEQRGNWSKLEVFVVTNGITNNQLPLNEDFDGINIIYRVWDIERLYQFAHQNIGPELLKINFVDEFGRTLQCLRTLDENEVYTSYVAIISGEMLAKIYEKWGQRLIERNVRSYLQATGKVNKGIRDTLLQEPHMFLAYNNGISTTAEKAVFSGNSETDETLALEELVGWQIVNGGQTTASLYYGLKHKQIDLSKAQVQMKLTILKDLSQADLVVSSISKYANSQTKINISDFNSNDKYHIALERLSRSIWAPNKDFRGKSTTMWFYERARVCFATKKCRVSRPFCA</sequence>
<reference evidence="4" key="1">
    <citation type="submission" date="2017-05" db="EMBL/GenBank/DDBJ databases">
        <authorList>
            <person name="Sung H."/>
        </authorList>
    </citation>
    <scope>NUCLEOTIDE SEQUENCE [LARGE SCALE GENOMIC DNA]</scope>
    <source>
        <strain evidence="4">AR23208</strain>
    </source>
</reference>
<feature type="domain" description="Abortive infection phage resistance protein N-terminal" evidence="2">
    <location>
        <begin position="30"/>
        <end position="174"/>
    </location>
</feature>
<dbReference type="InterPro" id="IPR055101">
    <property type="entry name" value="AIPR_N"/>
</dbReference>
<gene>
    <name evidence="3" type="ORF">CBW65_22570</name>
</gene>
<protein>
    <recommendedName>
        <fullName evidence="5">Abortive phage infection protein</fullName>
    </recommendedName>
</protein>
<organism evidence="3 4">
    <name type="scientific">Tumebacillus avium</name>
    <dbReference type="NCBI Taxonomy" id="1903704"/>
    <lineage>
        <taxon>Bacteria</taxon>
        <taxon>Bacillati</taxon>
        <taxon>Bacillota</taxon>
        <taxon>Bacilli</taxon>
        <taxon>Bacillales</taxon>
        <taxon>Alicyclobacillaceae</taxon>
        <taxon>Tumebacillus</taxon>
    </lineage>
</organism>
<feature type="domain" description="Abortive phage infection protein C-terminal" evidence="1">
    <location>
        <begin position="234"/>
        <end position="404"/>
    </location>
</feature>
<keyword evidence="4" id="KW-1185">Reference proteome</keyword>
<evidence type="ECO:0000259" key="1">
    <source>
        <dbReference type="Pfam" id="PF10592"/>
    </source>
</evidence>
<dbReference type="OrthoDB" id="9806213at2"/>
<dbReference type="Pfam" id="PF22879">
    <property type="entry name" value="AIPR_N"/>
    <property type="match status" value="1"/>
</dbReference>
<dbReference type="Proteomes" id="UP000195437">
    <property type="component" value="Chromosome"/>
</dbReference>
<dbReference type="RefSeq" id="WP_087458811.1">
    <property type="nucleotide sequence ID" value="NZ_CP021434.1"/>
</dbReference>
<evidence type="ECO:0000313" key="4">
    <source>
        <dbReference type="Proteomes" id="UP000195437"/>
    </source>
</evidence>
<dbReference type="Pfam" id="PF10592">
    <property type="entry name" value="AIPR"/>
    <property type="match status" value="1"/>
</dbReference>
<name>A0A1Y0IS51_9BACL</name>
<dbReference type="EMBL" id="CP021434">
    <property type="protein sequence ID" value="ARU63472.1"/>
    <property type="molecule type" value="Genomic_DNA"/>
</dbReference>
<dbReference type="InterPro" id="IPR018891">
    <property type="entry name" value="AIPR_C"/>
</dbReference>
<evidence type="ECO:0008006" key="5">
    <source>
        <dbReference type="Google" id="ProtNLM"/>
    </source>
</evidence>
<dbReference type="KEGG" id="tum:CBW65_22570"/>
<evidence type="ECO:0000259" key="2">
    <source>
        <dbReference type="Pfam" id="PF22879"/>
    </source>
</evidence>
<dbReference type="AlphaFoldDB" id="A0A1Y0IS51"/>